<comment type="function">
    <text evidence="7">Catalyzes the GTP-dependent phosphorylation of 5-hydroxy-L-lysine.</text>
</comment>
<evidence type="ECO:0000256" key="8">
    <source>
        <dbReference type="ARBA" id="ARBA00038873"/>
    </source>
</evidence>
<evidence type="ECO:0000259" key="10">
    <source>
        <dbReference type="Pfam" id="PF01636"/>
    </source>
</evidence>
<dbReference type="EC" id="2.7.1.81" evidence="8"/>
<dbReference type="InterPro" id="IPR050249">
    <property type="entry name" value="Pseudomonas-type_ThrB"/>
</dbReference>
<reference evidence="11" key="1">
    <citation type="submission" date="2021-01" db="EMBL/GenBank/DDBJ databases">
        <authorList>
            <person name="Corre E."/>
            <person name="Pelletier E."/>
            <person name="Niang G."/>
            <person name="Scheremetjew M."/>
            <person name="Finn R."/>
            <person name="Kale V."/>
            <person name="Holt S."/>
            <person name="Cochrane G."/>
            <person name="Meng A."/>
            <person name="Brown T."/>
            <person name="Cohen L."/>
        </authorList>
    </citation>
    <scope>NUCLEOTIDE SEQUENCE</scope>
    <source>
        <strain evidence="11">RCC927</strain>
    </source>
</reference>
<evidence type="ECO:0000256" key="4">
    <source>
        <dbReference type="ARBA" id="ARBA00022679"/>
    </source>
</evidence>
<feature type="domain" description="Aminoglycoside phosphotransferase" evidence="10">
    <location>
        <begin position="4"/>
        <end position="210"/>
    </location>
</feature>
<dbReference type="InterPro" id="IPR011009">
    <property type="entry name" value="Kinase-like_dom_sf"/>
</dbReference>
<dbReference type="SUPFAM" id="SSF56112">
    <property type="entry name" value="Protein kinase-like (PK-like)"/>
    <property type="match status" value="1"/>
</dbReference>
<dbReference type="InterPro" id="IPR002575">
    <property type="entry name" value="Aminoglycoside_PTrfase"/>
</dbReference>
<evidence type="ECO:0000256" key="1">
    <source>
        <dbReference type="ARBA" id="ARBA00004496"/>
    </source>
</evidence>
<evidence type="ECO:0000256" key="9">
    <source>
        <dbReference type="ARBA" id="ARBA00040505"/>
    </source>
</evidence>
<dbReference type="PANTHER" id="PTHR21064">
    <property type="entry name" value="AMINOGLYCOSIDE PHOSPHOTRANSFERASE DOMAIN-CONTAINING PROTEIN-RELATED"/>
    <property type="match status" value="1"/>
</dbReference>
<dbReference type="GO" id="GO:0047992">
    <property type="term" value="F:hydroxylysine kinase activity"/>
    <property type="evidence" value="ECO:0007669"/>
    <property type="project" value="UniProtKB-EC"/>
</dbReference>
<organism evidence="11">
    <name type="scientific">Prasinoderma singulare</name>
    <dbReference type="NCBI Taxonomy" id="676789"/>
    <lineage>
        <taxon>Eukaryota</taxon>
        <taxon>Viridiplantae</taxon>
        <taxon>Prasinodermophyta</taxon>
        <taxon>Prasinodermophyceae</taxon>
        <taxon>Prasinodermales</taxon>
        <taxon>Prasinodermaceae</taxon>
        <taxon>Prasinoderma</taxon>
    </lineage>
</organism>
<name>A0A7S3B7E3_9VIRI</name>
<evidence type="ECO:0000256" key="3">
    <source>
        <dbReference type="ARBA" id="ARBA00022490"/>
    </source>
</evidence>
<keyword evidence="4" id="KW-0808">Transferase</keyword>
<keyword evidence="3" id="KW-0963">Cytoplasm</keyword>
<comment type="catalytic activity">
    <reaction evidence="6">
        <text>(5R)-5-hydroxy-L-lysine + GTP = (5R)-5-phosphooxy-L-lysine + GDP + H(+)</text>
        <dbReference type="Rhea" id="RHEA:19049"/>
        <dbReference type="ChEBI" id="CHEBI:15378"/>
        <dbReference type="ChEBI" id="CHEBI:37565"/>
        <dbReference type="ChEBI" id="CHEBI:57882"/>
        <dbReference type="ChEBI" id="CHEBI:58189"/>
        <dbReference type="ChEBI" id="CHEBI:58357"/>
        <dbReference type="EC" id="2.7.1.81"/>
    </reaction>
</comment>
<accession>A0A7S3B7E3</accession>
<dbReference type="EMBL" id="HBHY01002156">
    <property type="protein sequence ID" value="CAE0127049.1"/>
    <property type="molecule type" value="Transcribed_RNA"/>
</dbReference>
<comment type="similarity">
    <text evidence="2">Belongs to the aminoglycoside phosphotransferase family.</text>
</comment>
<keyword evidence="5" id="KW-0418">Kinase</keyword>
<evidence type="ECO:0000256" key="5">
    <source>
        <dbReference type="ARBA" id="ARBA00022777"/>
    </source>
</evidence>
<protein>
    <recommendedName>
        <fullName evidence="9">Hydroxylysine kinase</fullName>
        <ecNumber evidence="8">2.7.1.81</ecNumber>
    </recommendedName>
</protein>
<dbReference type="AlphaFoldDB" id="A0A7S3B7E3"/>
<evidence type="ECO:0000256" key="7">
    <source>
        <dbReference type="ARBA" id="ARBA00037368"/>
    </source>
</evidence>
<sequence length="291" mass="30677">MNMMMAAIDAAGVPCPTPLPLTGSGSGGLTALGVELGGGGDASSSHAARLLRWVPGAPLVTDKAQTESEWEGCGEMVGRMAAALAELDPPPEALTRMHLWDLANFPSVGAYVSCIKDESRQALARAVLSDFDSEVASLAASLPRQALHNDANEQNLLVADGQAAGVVDFGDAVLSFRVAEAAIMLAYQALDKADRVEACAAMLRGYARAAPRLNEDELRVLPALVRARLCCSVVMGAYSHSQDPENDYLLVTQEPGWAALRELSLMEADGGKREAFTRRMIEAYADGCGGQ</sequence>
<evidence type="ECO:0000256" key="6">
    <source>
        <dbReference type="ARBA" id="ARBA00036820"/>
    </source>
</evidence>
<dbReference type="PANTHER" id="PTHR21064:SF1">
    <property type="entry name" value="HYDROXYLYSINE KINASE"/>
    <property type="match status" value="1"/>
</dbReference>
<dbReference type="Pfam" id="PF01636">
    <property type="entry name" value="APH"/>
    <property type="match status" value="1"/>
</dbReference>
<dbReference type="GO" id="GO:0005737">
    <property type="term" value="C:cytoplasm"/>
    <property type="evidence" value="ECO:0007669"/>
    <property type="project" value="UniProtKB-SubCell"/>
</dbReference>
<proteinExistence type="inferred from homology"/>
<evidence type="ECO:0000313" key="11">
    <source>
        <dbReference type="EMBL" id="CAE0127049.1"/>
    </source>
</evidence>
<dbReference type="Gene3D" id="3.90.1200.10">
    <property type="match status" value="1"/>
</dbReference>
<comment type="subcellular location">
    <subcellularLocation>
        <location evidence="1">Cytoplasm</location>
    </subcellularLocation>
</comment>
<gene>
    <name evidence="11" type="ORF">PSIN1315_LOCUS1346</name>
</gene>
<evidence type="ECO:0000256" key="2">
    <source>
        <dbReference type="ARBA" id="ARBA00006219"/>
    </source>
</evidence>